<dbReference type="InterPro" id="IPR013759">
    <property type="entry name" value="Topo_IIA_B_C"/>
</dbReference>
<feature type="site" description="Interaction with DNA" evidence="10">
    <location>
        <position position="454"/>
    </location>
</feature>
<dbReference type="AlphaFoldDB" id="A0AAP2W6B1"/>
<keyword evidence="4 10" id="KW-0547">Nucleotide-binding</keyword>
<dbReference type="InterPro" id="IPR001241">
    <property type="entry name" value="Topo_IIA"/>
</dbReference>
<dbReference type="PRINTS" id="PR00418">
    <property type="entry name" value="TPI2FAMILY"/>
</dbReference>
<dbReference type="CDD" id="cd03366">
    <property type="entry name" value="TOPRIM_TopoIIA_GyrB"/>
    <property type="match status" value="1"/>
</dbReference>
<dbReference type="Proteomes" id="UP001320159">
    <property type="component" value="Unassembled WGS sequence"/>
</dbReference>
<organism evidence="12 13">
    <name type="scientific">Methanooceanicella nereidis</name>
    <dbReference type="NCBI Taxonomy" id="2052831"/>
    <lineage>
        <taxon>Archaea</taxon>
        <taxon>Methanobacteriati</taxon>
        <taxon>Methanobacteriota</taxon>
        <taxon>Stenosarchaea group</taxon>
        <taxon>Methanomicrobia</taxon>
        <taxon>Methanocellales</taxon>
        <taxon>Methanocellaceae</taxon>
        <taxon>Methanooceanicella</taxon>
    </lineage>
</organism>
<comment type="subunit">
    <text evidence="10">Heterotetramer, composed of two GyrA and two GyrB chains. In the heterotetramer, GyrA contains the active site tyrosine that forms a transient covalent intermediate with DNA, while GyrB binds cofactors and catalyzes ATP hydrolysis.</text>
</comment>
<keyword evidence="10" id="KW-0963">Cytoplasm</keyword>
<evidence type="ECO:0000256" key="2">
    <source>
        <dbReference type="ARBA" id="ARBA00010708"/>
    </source>
</evidence>
<keyword evidence="8" id="KW-0238">DNA-binding</keyword>
<evidence type="ECO:0000256" key="6">
    <source>
        <dbReference type="ARBA" id="ARBA00022842"/>
    </source>
</evidence>
<keyword evidence="9 10" id="KW-0413">Isomerase</keyword>
<feature type="binding site" evidence="10">
    <location>
        <position position="499"/>
    </location>
    <ligand>
        <name>Mg(2+)</name>
        <dbReference type="ChEBI" id="CHEBI:18420"/>
        <label>2</label>
    </ligand>
</feature>
<dbReference type="InterPro" id="IPR014721">
    <property type="entry name" value="Ribsml_uS5_D2-typ_fold_subgr"/>
</dbReference>
<dbReference type="NCBIfam" id="NF004189">
    <property type="entry name" value="PRK05644.1"/>
    <property type="match status" value="1"/>
</dbReference>
<dbReference type="InterPro" id="IPR034160">
    <property type="entry name" value="TOPRIM_GyrB"/>
</dbReference>
<accession>A0AAP2W6B1</accession>
<dbReference type="FunFam" id="3.40.50.670:FF:000002">
    <property type="entry name" value="DNA gyrase subunit B"/>
    <property type="match status" value="1"/>
</dbReference>
<dbReference type="GO" id="GO:0006261">
    <property type="term" value="P:DNA-templated DNA replication"/>
    <property type="evidence" value="ECO:0007669"/>
    <property type="project" value="UniProtKB-UniRule"/>
</dbReference>
<evidence type="ECO:0000256" key="3">
    <source>
        <dbReference type="ARBA" id="ARBA00022723"/>
    </source>
</evidence>
<feature type="site" description="Interaction with DNA" evidence="10">
    <location>
        <position position="451"/>
    </location>
</feature>
<dbReference type="PANTHER" id="PTHR45866:SF1">
    <property type="entry name" value="DNA GYRASE SUBUNIT B, MITOCHONDRIAL"/>
    <property type="match status" value="1"/>
</dbReference>
<dbReference type="PROSITE" id="PS00177">
    <property type="entry name" value="TOPOISOMERASE_II"/>
    <property type="match status" value="1"/>
</dbReference>
<dbReference type="InterPro" id="IPR013760">
    <property type="entry name" value="Topo_IIA-like_dom_sf"/>
</dbReference>
<dbReference type="InterPro" id="IPR003594">
    <property type="entry name" value="HATPase_dom"/>
</dbReference>
<dbReference type="GO" id="GO:0003677">
    <property type="term" value="F:DNA binding"/>
    <property type="evidence" value="ECO:0007669"/>
    <property type="project" value="UniProtKB-KW"/>
</dbReference>
<dbReference type="Pfam" id="PF02518">
    <property type="entry name" value="HATPase_c"/>
    <property type="match status" value="1"/>
</dbReference>
<keyword evidence="3 10" id="KW-0479">Metal-binding</keyword>
<comment type="catalytic activity">
    <reaction evidence="1 10">
        <text>ATP-dependent breakage, passage and rejoining of double-stranded DNA.</text>
        <dbReference type="EC" id="5.6.2.2"/>
    </reaction>
</comment>
<feature type="domain" description="Toprim" evidence="11">
    <location>
        <begin position="420"/>
        <end position="534"/>
    </location>
</feature>
<dbReference type="SUPFAM" id="SSF56719">
    <property type="entry name" value="Type II DNA topoisomerase"/>
    <property type="match status" value="1"/>
</dbReference>
<dbReference type="PRINTS" id="PR01159">
    <property type="entry name" value="DNAGYRASEB"/>
</dbReference>
<dbReference type="SMART" id="SM00387">
    <property type="entry name" value="HATPase_c"/>
    <property type="match status" value="1"/>
</dbReference>
<comment type="function">
    <text evidence="10">A type II topoisomerase that negatively supercoils closed circular double-stranded (ds) DNA in an ATP-dependent manner to modulate DNA topology and maintain chromosomes in an underwound state. Negative supercoiling favors strand separation, and DNA replication, transcription, recombination and repair, all of which involve strand separation. Also able to catalyze the interconversion of other topological isomers of dsDNA rings, including catenanes and knotted rings. Type II topoisomerases break and join 2 DNA strands simultaneously in an ATP-dependent manner.</text>
</comment>
<dbReference type="NCBIfam" id="TIGR01059">
    <property type="entry name" value="gyrB"/>
    <property type="match status" value="1"/>
</dbReference>
<dbReference type="NCBIfam" id="NF011501">
    <property type="entry name" value="PRK14939.1"/>
    <property type="match status" value="1"/>
</dbReference>
<dbReference type="Gene3D" id="3.40.50.670">
    <property type="match status" value="1"/>
</dbReference>
<dbReference type="HAMAP" id="MF_01898">
    <property type="entry name" value="GyrB"/>
    <property type="match status" value="1"/>
</dbReference>
<dbReference type="EC" id="5.6.2.2" evidence="10"/>
<comment type="miscellaneous">
    <text evidence="10">Few gyrases are as efficient as E.coli at forming negative supercoils. Not all organisms have 2 type II topoisomerases; in organisms with a single type II topoisomerase this enzyme also has to decatenate newly replicated chromosomes.</text>
</comment>
<dbReference type="GO" id="GO:0005694">
    <property type="term" value="C:chromosome"/>
    <property type="evidence" value="ECO:0007669"/>
    <property type="project" value="InterPro"/>
</dbReference>
<dbReference type="InterPro" id="IPR018522">
    <property type="entry name" value="TopoIIA_CS"/>
</dbReference>
<dbReference type="InterPro" id="IPR002288">
    <property type="entry name" value="DNA_gyrase_B_C"/>
</dbReference>
<evidence type="ECO:0000256" key="9">
    <source>
        <dbReference type="ARBA" id="ARBA00023235"/>
    </source>
</evidence>
<proteinExistence type="inferred from homology"/>
<dbReference type="Gene3D" id="3.30.565.10">
    <property type="entry name" value="Histidine kinase-like ATPase, C-terminal domain"/>
    <property type="match status" value="1"/>
</dbReference>
<dbReference type="SUPFAM" id="SSF54211">
    <property type="entry name" value="Ribosomal protein S5 domain 2-like"/>
    <property type="match status" value="1"/>
</dbReference>
<gene>
    <name evidence="10 12" type="primary">gyrB</name>
    <name evidence="12" type="ORF">CUJ83_03655</name>
</gene>
<name>A0AAP2W6B1_9EURY</name>
<feature type="binding site" evidence="10">
    <location>
        <position position="426"/>
    </location>
    <ligand>
        <name>Mg(2+)</name>
        <dbReference type="ChEBI" id="CHEBI:18420"/>
        <label>1</label>
        <note>catalytic</note>
    </ligand>
</feature>
<dbReference type="Pfam" id="PF00204">
    <property type="entry name" value="DNA_gyraseB"/>
    <property type="match status" value="1"/>
</dbReference>
<evidence type="ECO:0000256" key="8">
    <source>
        <dbReference type="ARBA" id="ARBA00023125"/>
    </source>
</evidence>
<dbReference type="PANTHER" id="PTHR45866">
    <property type="entry name" value="DNA GYRASE/TOPOISOMERASE SUBUNIT B"/>
    <property type="match status" value="1"/>
</dbReference>
<dbReference type="Gene3D" id="3.30.230.10">
    <property type="match status" value="1"/>
</dbReference>
<dbReference type="RefSeq" id="WP_230740724.1">
    <property type="nucleotide sequence ID" value="NZ_PGCK01000002.1"/>
</dbReference>
<dbReference type="Pfam" id="PF01751">
    <property type="entry name" value="Toprim"/>
    <property type="match status" value="1"/>
</dbReference>
<keyword evidence="13" id="KW-1185">Reference proteome</keyword>
<keyword evidence="5 10" id="KW-0067">ATP-binding</keyword>
<dbReference type="InterPro" id="IPR020568">
    <property type="entry name" value="Ribosomal_Su5_D2-typ_SF"/>
</dbReference>
<keyword evidence="6 10" id="KW-0460">Magnesium</keyword>
<dbReference type="SUPFAM" id="SSF55874">
    <property type="entry name" value="ATPase domain of HSP90 chaperone/DNA topoisomerase II/histidine kinase"/>
    <property type="match status" value="1"/>
</dbReference>
<evidence type="ECO:0000256" key="7">
    <source>
        <dbReference type="ARBA" id="ARBA00023029"/>
    </source>
</evidence>
<feature type="binding site" evidence="10">
    <location>
        <position position="499"/>
    </location>
    <ligand>
        <name>Mg(2+)</name>
        <dbReference type="ChEBI" id="CHEBI:18420"/>
        <label>1</label>
        <note>catalytic</note>
    </ligand>
</feature>
<dbReference type="FunFam" id="3.30.565.10:FF:000002">
    <property type="entry name" value="DNA gyrase subunit B"/>
    <property type="match status" value="1"/>
</dbReference>
<sequence>MSNETPVSTYGAKSIQVLEGLEAVRKRPSMYIGSTDYRGLHHLVYEVVDNSIDEALAGYCKNIEVMINNDGSVTVIDDGRGIPVDLHEKYKKPAVEIVMTILHAGGKFDSDTYKVSGGLHGVGVSVVNGLSQWLEVEVKRDGKLYYMRFERGKPVTELKVIGESDHTGTKITFKPDSMIFETLEFQYDILANRLRELAFLNKGVSITLMDKNTDTSNIFHYDGGIISFVEYLNKEKTALHQKPIYFEKQKDSTIVEIAMQYNDSYNEVVLSFANNINTHEGGTHLSGFRSALTRSINDYAKKNNMLKGDQQLTGDDVREGLVAIISVKLTNPQFEGQTKEKLGNSEVKGIVESLVSDGLNDYLEENPSEAKKVIEKTIQAAQAREAARKARELTRRKSALESTTLPGKLADCSEKDASKCELYLVEGDSAGGSAKQGRNRAHQAILPLRGKILNVEKARLNKILQSEEIRALITALGTGIGEDFNIEKARYHKIILMTDADVDGAHIRTLLLTFFYRYMLPLVEAGYVYIAQPPLFKIKKGKEEKYVYNEKELNAILESMGRNGVNIQRYKGLGEMNPEQLWTTTMDPEKRTVLKVSLEDVIEADRIFTILMGDKVEPRREFIVQNSKLVRNLDV</sequence>
<protein>
    <recommendedName>
        <fullName evidence="10">DNA gyrase subunit B</fullName>
        <ecNumber evidence="10">5.6.2.2</ecNumber>
    </recommendedName>
</protein>
<evidence type="ECO:0000313" key="13">
    <source>
        <dbReference type="Proteomes" id="UP001320159"/>
    </source>
</evidence>
<reference evidence="12 13" key="1">
    <citation type="submission" date="2017-11" db="EMBL/GenBank/DDBJ databases">
        <title>Isolation and Characterization of Family Methanocellaceae Species from Potential Methane Hydrate Area Offshore Southwestern Taiwan.</title>
        <authorList>
            <person name="Zhang W.-L."/>
            <person name="Chen W.-C."/>
            <person name="Lai M.-C."/>
            <person name="Chen S.-C."/>
        </authorList>
    </citation>
    <scope>NUCLEOTIDE SEQUENCE [LARGE SCALE GENOMIC DNA]</scope>
    <source>
        <strain evidence="12 13">CWC-04</strain>
    </source>
</reference>
<dbReference type="GO" id="GO:0034335">
    <property type="term" value="F:DNA negative supercoiling activity"/>
    <property type="evidence" value="ECO:0007669"/>
    <property type="project" value="UniProtKB-ARBA"/>
</dbReference>
<keyword evidence="7 10" id="KW-0799">Topoisomerase</keyword>
<evidence type="ECO:0000313" key="12">
    <source>
        <dbReference type="EMBL" id="MCD1294089.1"/>
    </source>
</evidence>
<dbReference type="GO" id="GO:0005737">
    <property type="term" value="C:cytoplasm"/>
    <property type="evidence" value="ECO:0007669"/>
    <property type="project" value="UniProtKB-SubCell"/>
</dbReference>
<dbReference type="EMBL" id="PGCK01000002">
    <property type="protein sequence ID" value="MCD1294089.1"/>
    <property type="molecule type" value="Genomic_DNA"/>
</dbReference>
<dbReference type="InterPro" id="IPR013506">
    <property type="entry name" value="Topo_IIA_bsu_dom2"/>
</dbReference>
<dbReference type="SMART" id="SM00433">
    <property type="entry name" value="TOP2c"/>
    <property type="match status" value="1"/>
</dbReference>
<dbReference type="InterPro" id="IPR000565">
    <property type="entry name" value="Topo_IIA_B"/>
</dbReference>
<comment type="subcellular location">
    <subcellularLocation>
        <location evidence="10">Cytoplasm</location>
    </subcellularLocation>
</comment>
<comment type="similarity">
    <text evidence="2 10">Belongs to the type II topoisomerase GyrB family.</text>
</comment>
<comment type="caution">
    <text evidence="12">The sequence shown here is derived from an EMBL/GenBank/DDBJ whole genome shotgun (WGS) entry which is preliminary data.</text>
</comment>
<dbReference type="PROSITE" id="PS50880">
    <property type="entry name" value="TOPRIM"/>
    <property type="match status" value="1"/>
</dbReference>
<dbReference type="InterPro" id="IPR006171">
    <property type="entry name" value="TOPRIM_dom"/>
</dbReference>
<evidence type="ECO:0000256" key="1">
    <source>
        <dbReference type="ARBA" id="ARBA00000185"/>
    </source>
</evidence>
<comment type="cofactor">
    <cofactor evidence="10">
        <name>Mg(2+)</name>
        <dbReference type="ChEBI" id="CHEBI:18420"/>
    </cofactor>
    <cofactor evidence="10">
        <name>Mn(2+)</name>
        <dbReference type="ChEBI" id="CHEBI:29035"/>
    </cofactor>
    <cofactor evidence="10">
        <name>Ca(2+)</name>
        <dbReference type="ChEBI" id="CHEBI:29108"/>
    </cofactor>
    <text evidence="10">Binds two Mg(2+) per subunit. The magnesium ions form salt bridges with both the protein and the DNA. Can also accept other divalent metal cations, such as Mn(2+) or Ca(2+).</text>
</comment>
<dbReference type="CDD" id="cd00822">
    <property type="entry name" value="TopoII_Trans_DNA_gyrase"/>
    <property type="match status" value="1"/>
</dbReference>
<feature type="binding site" evidence="10">
    <location>
        <position position="501"/>
    </location>
    <ligand>
        <name>Mg(2+)</name>
        <dbReference type="ChEBI" id="CHEBI:18420"/>
        <label>2</label>
    </ligand>
</feature>
<dbReference type="InterPro" id="IPR011557">
    <property type="entry name" value="GyrB"/>
</dbReference>
<dbReference type="Pfam" id="PF00986">
    <property type="entry name" value="DNA_gyraseB_C"/>
    <property type="match status" value="1"/>
</dbReference>
<dbReference type="GO" id="GO:0006265">
    <property type="term" value="P:DNA topological change"/>
    <property type="evidence" value="ECO:0007669"/>
    <property type="project" value="UniProtKB-UniRule"/>
</dbReference>
<dbReference type="GO" id="GO:0046872">
    <property type="term" value="F:metal ion binding"/>
    <property type="evidence" value="ECO:0007669"/>
    <property type="project" value="UniProtKB-KW"/>
</dbReference>
<dbReference type="InterPro" id="IPR036890">
    <property type="entry name" value="HATPase_C_sf"/>
</dbReference>
<dbReference type="CDD" id="cd16928">
    <property type="entry name" value="HATPase_GyrB-like"/>
    <property type="match status" value="1"/>
</dbReference>
<dbReference type="FunFam" id="3.30.230.10:FF:000005">
    <property type="entry name" value="DNA gyrase subunit B"/>
    <property type="match status" value="1"/>
</dbReference>
<evidence type="ECO:0000256" key="4">
    <source>
        <dbReference type="ARBA" id="ARBA00022741"/>
    </source>
</evidence>
<evidence type="ECO:0000256" key="5">
    <source>
        <dbReference type="ARBA" id="ARBA00022840"/>
    </source>
</evidence>
<dbReference type="GO" id="GO:0005524">
    <property type="term" value="F:ATP binding"/>
    <property type="evidence" value="ECO:0007669"/>
    <property type="project" value="UniProtKB-UniRule"/>
</dbReference>
<evidence type="ECO:0000259" key="11">
    <source>
        <dbReference type="PROSITE" id="PS50880"/>
    </source>
</evidence>
<evidence type="ECO:0000256" key="10">
    <source>
        <dbReference type="HAMAP-Rule" id="MF_01898"/>
    </source>
</evidence>